<evidence type="ECO:0000313" key="4">
    <source>
        <dbReference type="Proteomes" id="UP000319769"/>
    </source>
</evidence>
<name>A0A5N0USG2_9PSEU</name>
<dbReference type="PANTHER" id="PTHR24321">
    <property type="entry name" value="DEHYDROGENASES, SHORT CHAIN"/>
    <property type="match status" value="1"/>
</dbReference>
<dbReference type="Proteomes" id="UP000319769">
    <property type="component" value="Unassembled WGS sequence"/>
</dbReference>
<dbReference type="EC" id="1.1.1.47" evidence="3"/>
<dbReference type="CDD" id="cd05233">
    <property type="entry name" value="SDR_c"/>
    <property type="match status" value="1"/>
</dbReference>
<dbReference type="PRINTS" id="PR00081">
    <property type="entry name" value="GDHRDH"/>
</dbReference>
<proteinExistence type="inferred from homology"/>
<dbReference type="InterPro" id="IPR036291">
    <property type="entry name" value="NAD(P)-bd_dom_sf"/>
</dbReference>
<dbReference type="AlphaFoldDB" id="A0A5N0USG2"/>
<dbReference type="PRINTS" id="PR00080">
    <property type="entry name" value="SDRFAMILY"/>
</dbReference>
<evidence type="ECO:0000313" key="3">
    <source>
        <dbReference type="EMBL" id="KAA9152495.1"/>
    </source>
</evidence>
<dbReference type="RefSeq" id="WP_144753112.1">
    <property type="nucleotide sequence ID" value="NZ_VMNW02000087.1"/>
</dbReference>
<keyword evidence="2 3" id="KW-0560">Oxidoreductase</keyword>
<protein>
    <submittedName>
        <fullName evidence="3">Glucose 1-dehydrogenase</fullName>
        <ecNumber evidence="3">1.1.1.47</ecNumber>
    </submittedName>
</protein>
<dbReference type="Pfam" id="PF13561">
    <property type="entry name" value="adh_short_C2"/>
    <property type="match status" value="1"/>
</dbReference>
<dbReference type="InterPro" id="IPR002347">
    <property type="entry name" value="SDR_fam"/>
</dbReference>
<gene>
    <name evidence="3" type="ORF">FPZ12_036875</name>
</gene>
<sequence length="255" mass="25843">MVDSSLAGKSALITGAAQGIGAAIAELFAARGAKVVVADINAEGGEETAGKIVKDGGEAQFVRTDVTSAADLDAAVKATVDAYGRLDIAINNAGIEEQGSALHEITEEAWDKLVSVNLKGVWLSMKAEITQMLGQGGGTIVNMASIAGMVGLPLGIADYSAAKGGVVALTRTAAIEYVKNGIRINAVCPGVVRTSLLDNAIKTGMFTEPEAAALHPTGVLIDPEDVAEAFLYLASDAAKHVTGHAMPIDAGMAAG</sequence>
<dbReference type="OrthoDB" id="517007at2"/>
<comment type="similarity">
    <text evidence="1">Belongs to the short-chain dehydrogenases/reductases (SDR) family.</text>
</comment>
<dbReference type="PROSITE" id="PS00061">
    <property type="entry name" value="ADH_SHORT"/>
    <property type="match status" value="1"/>
</dbReference>
<dbReference type="GO" id="GO:0047936">
    <property type="term" value="F:glucose 1-dehydrogenase [NAD(P)+] activity"/>
    <property type="evidence" value="ECO:0007669"/>
    <property type="project" value="UniProtKB-EC"/>
</dbReference>
<dbReference type="NCBIfam" id="NF005559">
    <property type="entry name" value="PRK07231.1"/>
    <property type="match status" value="1"/>
</dbReference>
<dbReference type="Gene3D" id="3.40.50.720">
    <property type="entry name" value="NAD(P)-binding Rossmann-like Domain"/>
    <property type="match status" value="1"/>
</dbReference>
<keyword evidence="4" id="KW-1185">Reference proteome</keyword>
<evidence type="ECO:0000256" key="2">
    <source>
        <dbReference type="ARBA" id="ARBA00023002"/>
    </source>
</evidence>
<accession>A0A5N0USG2</accession>
<dbReference type="FunFam" id="3.40.50.720:FF:000084">
    <property type="entry name" value="Short-chain dehydrogenase reductase"/>
    <property type="match status" value="1"/>
</dbReference>
<dbReference type="PANTHER" id="PTHR24321:SF11">
    <property type="entry name" value="BLR0893 PROTEIN"/>
    <property type="match status" value="1"/>
</dbReference>
<organism evidence="3 4">
    <name type="scientific">Amycolatopsis acidicola</name>
    <dbReference type="NCBI Taxonomy" id="2596893"/>
    <lineage>
        <taxon>Bacteria</taxon>
        <taxon>Bacillati</taxon>
        <taxon>Actinomycetota</taxon>
        <taxon>Actinomycetes</taxon>
        <taxon>Pseudonocardiales</taxon>
        <taxon>Pseudonocardiaceae</taxon>
        <taxon>Amycolatopsis</taxon>
    </lineage>
</organism>
<dbReference type="SUPFAM" id="SSF51735">
    <property type="entry name" value="NAD(P)-binding Rossmann-fold domains"/>
    <property type="match status" value="1"/>
</dbReference>
<dbReference type="InterPro" id="IPR020904">
    <property type="entry name" value="Sc_DH/Rdtase_CS"/>
</dbReference>
<dbReference type="EMBL" id="VMNW02000087">
    <property type="protein sequence ID" value="KAA9152495.1"/>
    <property type="molecule type" value="Genomic_DNA"/>
</dbReference>
<evidence type="ECO:0000256" key="1">
    <source>
        <dbReference type="ARBA" id="ARBA00006484"/>
    </source>
</evidence>
<comment type="caution">
    <text evidence="3">The sequence shown here is derived from an EMBL/GenBank/DDBJ whole genome shotgun (WGS) entry which is preliminary data.</text>
</comment>
<reference evidence="3" key="1">
    <citation type="submission" date="2019-09" db="EMBL/GenBank/DDBJ databases">
        <authorList>
            <person name="Teo W.F.A."/>
            <person name="Duangmal K."/>
        </authorList>
    </citation>
    <scope>NUCLEOTIDE SEQUENCE [LARGE SCALE GENOMIC DNA]</scope>
    <source>
        <strain evidence="3">K81G1</strain>
    </source>
</reference>